<sequence>MAVDAENMTWCTEVMDVDRFGEITPGIVLALNGHKKYLSIFKPTDLTQNAFFKSQGGDLMGFDDSESEADVIEDGQTEYERKRQKVLGLSVRTQLANWLERLCDGLVERKRVVEWPRFTD</sequence>
<dbReference type="Proteomes" id="UP001163046">
    <property type="component" value="Unassembled WGS sequence"/>
</dbReference>
<accession>A0A9X0DC97</accession>
<evidence type="ECO:0000313" key="1">
    <source>
        <dbReference type="EMBL" id="KAJ7393493.1"/>
    </source>
</evidence>
<dbReference type="AlphaFoldDB" id="A0A9X0DC97"/>
<keyword evidence="2" id="KW-1185">Reference proteome</keyword>
<evidence type="ECO:0000313" key="2">
    <source>
        <dbReference type="Proteomes" id="UP001163046"/>
    </source>
</evidence>
<gene>
    <name evidence="1" type="primary">dnajc16_1</name>
    <name evidence="1" type="ORF">OS493_006475</name>
</gene>
<reference evidence="1" key="1">
    <citation type="submission" date="2023-01" db="EMBL/GenBank/DDBJ databases">
        <title>Genome assembly of the deep-sea coral Lophelia pertusa.</title>
        <authorList>
            <person name="Herrera S."/>
            <person name="Cordes E."/>
        </authorList>
    </citation>
    <scope>NUCLEOTIDE SEQUENCE</scope>
    <source>
        <strain evidence="1">USNM1676648</strain>
        <tissue evidence="1">Polyp</tissue>
    </source>
</reference>
<dbReference type="OrthoDB" id="10065037at2759"/>
<name>A0A9X0DC97_9CNID</name>
<proteinExistence type="predicted"/>
<protein>
    <submittedName>
        <fullName evidence="1">DnaJ molecular chaperone y domain</fullName>
    </submittedName>
</protein>
<organism evidence="1 2">
    <name type="scientific">Desmophyllum pertusum</name>
    <dbReference type="NCBI Taxonomy" id="174260"/>
    <lineage>
        <taxon>Eukaryota</taxon>
        <taxon>Metazoa</taxon>
        <taxon>Cnidaria</taxon>
        <taxon>Anthozoa</taxon>
        <taxon>Hexacorallia</taxon>
        <taxon>Scleractinia</taxon>
        <taxon>Caryophylliina</taxon>
        <taxon>Caryophylliidae</taxon>
        <taxon>Desmophyllum</taxon>
    </lineage>
</organism>
<comment type="caution">
    <text evidence="1">The sequence shown here is derived from an EMBL/GenBank/DDBJ whole genome shotgun (WGS) entry which is preliminary data.</text>
</comment>
<dbReference type="EMBL" id="MU825398">
    <property type="protein sequence ID" value="KAJ7393493.1"/>
    <property type="molecule type" value="Genomic_DNA"/>
</dbReference>